<dbReference type="Proteomes" id="UP001054945">
    <property type="component" value="Unassembled WGS sequence"/>
</dbReference>
<evidence type="ECO:0000313" key="2">
    <source>
        <dbReference type="EMBL" id="GIY03792.1"/>
    </source>
</evidence>
<evidence type="ECO:0000256" key="1">
    <source>
        <dbReference type="SAM" id="MobiDB-lite"/>
    </source>
</evidence>
<name>A0AAV4Q610_CAEEX</name>
<feature type="region of interest" description="Disordered" evidence="1">
    <location>
        <begin position="89"/>
        <end position="112"/>
    </location>
</feature>
<organism evidence="2 3">
    <name type="scientific">Caerostris extrusa</name>
    <name type="common">Bark spider</name>
    <name type="synonym">Caerostris bankana</name>
    <dbReference type="NCBI Taxonomy" id="172846"/>
    <lineage>
        <taxon>Eukaryota</taxon>
        <taxon>Metazoa</taxon>
        <taxon>Ecdysozoa</taxon>
        <taxon>Arthropoda</taxon>
        <taxon>Chelicerata</taxon>
        <taxon>Arachnida</taxon>
        <taxon>Araneae</taxon>
        <taxon>Araneomorphae</taxon>
        <taxon>Entelegynae</taxon>
        <taxon>Araneoidea</taxon>
        <taxon>Araneidae</taxon>
        <taxon>Caerostris</taxon>
    </lineage>
</organism>
<keyword evidence="3" id="KW-1185">Reference proteome</keyword>
<protein>
    <submittedName>
        <fullName evidence="2">Uncharacterized protein</fullName>
    </submittedName>
</protein>
<evidence type="ECO:0000313" key="3">
    <source>
        <dbReference type="Proteomes" id="UP001054945"/>
    </source>
</evidence>
<gene>
    <name evidence="2" type="ORF">CEXT_309091</name>
</gene>
<proteinExistence type="predicted"/>
<sequence length="112" mass="12272">MIIDSVNSPEYIKHLEHKVINRTSVCMFMAIIPSSEVTSRLGNSTGPQPANSGKLTEVTSLLRGRLARMPRTRAKCPRSCDVGPAAVVQHPKCHSGDQARPVLPRQAQSVHY</sequence>
<comment type="caution">
    <text evidence="2">The sequence shown here is derived from an EMBL/GenBank/DDBJ whole genome shotgun (WGS) entry which is preliminary data.</text>
</comment>
<dbReference type="EMBL" id="BPLR01005622">
    <property type="protein sequence ID" value="GIY03792.1"/>
    <property type="molecule type" value="Genomic_DNA"/>
</dbReference>
<accession>A0AAV4Q610</accession>
<dbReference type="AlphaFoldDB" id="A0AAV4Q610"/>
<reference evidence="2 3" key="1">
    <citation type="submission" date="2021-06" db="EMBL/GenBank/DDBJ databases">
        <title>Caerostris extrusa draft genome.</title>
        <authorList>
            <person name="Kono N."/>
            <person name="Arakawa K."/>
        </authorList>
    </citation>
    <scope>NUCLEOTIDE SEQUENCE [LARGE SCALE GENOMIC DNA]</scope>
</reference>